<sequence length="373" mass="41554">MTRPILYVAITAHGFGHATRAAALVDTLQRLRPDLLPILVTTAPRWLLGSYISGEFLYRPRALDVGVVQQDSLQIDRQTTLEQLQALRSRAAAIVAAEVDFIRQMSVKNGRVALVLADLPPLAIDIAQAAGLPCWAVGNFGWDFIYRDWGGEFEQEADWIADRFRRCDRLFRLPFHEPMASFPQQTDVGLTGGTPRYGAAELRDKLGLPDIPRDRTVLLTFGGLGLQQIPYERLRQFPDWLFITFDRSAPDLPNLYQVLDPIEHHASDRPFRPVDFMPLCGRIVSKPGYGTFAEACRTGPTVATLTRDGFAEAPILLEQIQTQTSHQILQPTEFFAGDWSFLQAAPTPPQSGQRFTLDGNETIARAISAALEA</sequence>
<accession>A0ABW7CDG5</accession>
<dbReference type="PANTHER" id="PTHR38134">
    <property type="entry name" value="SLR1395 PROTEIN"/>
    <property type="match status" value="1"/>
</dbReference>
<dbReference type="InterPro" id="IPR053205">
    <property type="entry name" value="GHMP_kinase_L-arabinokinase"/>
</dbReference>
<proteinExistence type="predicted"/>
<dbReference type="GO" id="GO:0016740">
    <property type="term" value="F:transferase activity"/>
    <property type="evidence" value="ECO:0007669"/>
    <property type="project" value="UniProtKB-KW"/>
</dbReference>
<organism evidence="1 2">
    <name type="scientific">Limnothrix redekei LRLZ20PSL1</name>
    <dbReference type="NCBI Taxonomy" id="3112953"/>
    <lineage>
        <taxon>Bacteria</taxon>
        <taxon>Bacillati</taxon>
        <taxon>Cyanobacteriota</taxon>
        <taxon>Cyanophyceae</taxon>
        <taxon>Pseudanabaenales</taxon>
        <taxon>Pseudanabaenaceae</taxon>
        <taxon>Limnothrix</taxon>
    </lineage>
</organism>
<dbReference type="SUPFAM" id="SSF53756">
    <property type="entry name" value="UDP-Glycosyltransferase/glycogen phosphorylase"/>
    <property type="match status" value="1"/>
</dbReference>
<protein>
    <submittedName>
        <fullName evidence="1">Glycosyl transferase</fullName>
    </submittedName>
</protein>
<keyword evidence="2" id="KW-1185">Reference proteome</keyword>
<comment type="caution">
    <text evidence="1">The sequence shown here is derived from an EMBL/GenBank/DDBJ whole genome shotgun (WGS) entry which is preliminary data.</text>
</comment>
<dbReference type="Proteomes" id="UP001604335">
    <property type="component" value="Unassembled WGS sequence"/>
</dbReference>
<evidence type="ECO:0000313" key="2">
    <source>
        <dbReference type="Proteomes" id="UP001604335"/>
    </source>
</evidence>
<name>A0ABW7CDG5_9CYAN</name>
<dbReference type="EMBL" id="JAZAQF010000086">
    <property type="protein sequence ID" value="MFG3819192.1"/>
    <property type="molecule type" value="Genomic_DNA"/>
</dbReference>
<dbReference type="PANTHER" id="PTHR38134:SF2">
    <property type="entry name" value="GALACTOKINASE"/>
    <property type="match status" value="1"/>
</dbReference>
<reference evidence="2" key="1">
    <citation type="journal article" date="2024" name="Algal Res.">
        <title>Biochemical, toxicological and genomic investigation of a high-biomass producing Limnothrix strain isolated from Italian shallow drinking water reservoir.</title>
        <authorList>
            <person name="Simonazzi M."/>
            <person name="Shishido T.K."/>
            <person name="Delbaje E."/>
            <person name="Wahlsten M."/>
            <person name="Fewer D.P."/>
            <person name="Sivonen K."/>
            <person name="Pezzolesi L."/>
            <person name="Pistocchi R."/>
        </authorList>
    </citation>
    <scope>NUCLEOTIDE SEQUENCE [LARGE SCALE GENOMIC DNA]</scope>
    <source>
        <strain evidence="2">LRLZ20PSL1</strain>
    </source>
</reference>
<evidence type="ECO:0000313" key="1">
    <source>
        <dbReference type="EMBL" id="MFG3819192.1"/>
    </source>
</evidence>
<dbReference type="RefSeq" id="WP_393014933.1">
    <property type="nucleotide sequence ID" value="NZ_JAZAQF010000086.1"/>
</dbReference>
<gene>
    <name evidence="1" type="ORF">VPK24_16225</name>
</gene>
<keyword evidence="1" id="KW-0808">Transferase</keyword>